<dbReference type="OMA" id="IMALGCM"/>
<keyword evidence="2" id="KW-0472">Membrane</keyword>
<keyword evidence="6" id="KW-1185">Reference proteome</keyword>
<feature type="transmembrane region" description="Helical" evidence="2">
    <location>
        <begin position="410"/>
        <end position="432"/>
    </location>
</feature>
<evidence type="ECO:0000259" key="3">
    <source>
        <dbReference type="SMART" id="SM00563"/>
    </source>
</evidence>
<dbReference type="CDD" id="cd07992">
    <property type="entry name" value="LPLAT_AAK14816-like"/>
    <property type="match status" value="1"/>
</dbReference>
<dbReference type="GO" id="GO:0004366">
    <property type="term" value="F:glycerol-3-phosphate O-acyltransferase activity"/>
    <property type="evidence" value="ECO:0007669"/>
    <property type="project" value="TreeGrafter"/>
</dbReference>
<dbReference type="Pfam" id="PF01553">
    <property type="entry name" value="Acyltransferase"/>
    <property type="match status" value="1"/>
</dbReference>
<evidence type="ECO:0000256" key="1">
    <source>
        <dbReference type="SAM" id="MobiDB-lite"/>
    </source>
</evidence>
<dbReference type="EMBL" id="LK052887">
    <property type="protein sequence ID" value="CDR38833.1"/>
    <property type="molecule type" value="Genomic_DNA"/>
</dbReference>
<proteinExistence type="predicted"/>
<keyword evidence="2" id="KW-1133">Transmembrane helix</keyword>
<evidence type="ECO:0000313" key="5">
    <source>
        <dbReference type="EMBL" id="ONH70158.1"/>
    </source>
</evidence>
<keyword evidence="5" id="KW-0012">Acyltransferase</keyword>
<feature type="transmembrane region" description="Helical" evidence="2">
    <location>
        <begin position="495"/>
        <end position="515"/>
    </location>
</feature>
<dbReference type="GO" id="GO:0008654">
    <property type="term" value="P:phospholipid biosynthetic process"/>
    <property type="evidence" value="ECO:0007669"/>
    <property type="project" value="TreeGrafter"/>
</dbReference>
<feature type="compositionally biased region" description="Low complexity" evidence="1">
    <location>
        <begin position="610"/>
        <end position="624"/>
    </location>
</feature>
<dbReference type="STRING" id="36022.A0A061ANV9"/>
<feature type="compositionally biased region" description="Basic residues" evidence="1">
    <location>
        <begin position="589"/>
        <end position="598"/>
    </location>
</feature>
<dbReference type="VEuPathDB" id="FungiDB:BON22_0047"/>
<feature type="compositionally biased region" description="Basic and acidic residues" evidence="1">
    <location>
        <begin position="652"/>
        <end position="663"/>
    </location>
</feature>
<dbReference type="SUPFAM" id="SSF69593">
    <property type="entry name" value="Glycerol-3-phosphate (1)-acyltransferase"/>
    <property type="match status" value="1"/>
</dbReference>
<gene>
    <name evidence="5" type="ORF">BON22_0047</name>
    <name evidence="4" type="ORF">CYFA0S_02e06634g</name>
</gene>
<feature type="transmembrane region" description="Helical" evidence="2">
    <location>
        <begin position="20"/>
        <end position="41"/>
    </location>
</feature>
<dbReference type="Proteomes" id="UP000189513">
    <property type="component" value="Unassembled WGS sequence"/>
</dbReference>
<dbReference type="PANTHER" id="PTHR31605">
    <property type="entry name" value="GLYCEROL-3-PHOSPHATE O-ACYLTRANSFERASE 1"/>
    <property type="match status" value="1"/>
</dbReference>
<reference evidence="4" key="1">
    <citation type="journal article" date="2014" name="Genome Announc.">
        <title>Genome sequence of the yeast Cyberlindnera fabianii (Hansenula fabianii).</title>
        <authorList>
            <person name="Freel K.C."/>
            <person name="Sarilar V."/>
            <person name="Neuveglise C."/>
            <person name="Devillers H."/>
            <person name="Friedrich A."/>
            <person name="Schacherer J."/>
        </authorList>
    </citation>
    <scope>NUCLEOTIDE SEQUENCE</scope>
    <source>
        <strain evidence="4">YJS4271</strain>
    </source>
</reference>
<organism evidence="4">
    <name type="scientific">Cyberlindnera fabianii</name>
    <name type="common">Yeast</name>
    <name type="synonym">Hansenula fabianii</name>
    <dbReference type="NCBI Taxonomy" id="36022"/>
    <lineage>
        <taxon>Eukaryota</taxon>
        <taxon>Fungi</taxon>
        <taxon>Dikarya</taxon>
        <taxon>Ascomycota</taxon>
        <taxon>Saccharomycotina</taxon>
        <taxon>Saccharomycetes</taxon>
        <taxon>Phaffomycetales</taxon>
        <taxon>Phaffomycetaceae</taxon>
        <taxon>Cyberlindnera</taxon>
    </lineage>
</organism>
<evidence type="ECO:0000313" key="6">
    <source>
        <dbReference type="Proteomes" id="UP000189513"/>
    </source>
</evidence>
<feature type="transmembrane region" description="Helical" evidence="2">
    <location>
        <begin position="464"/>
        <end position="486"/>
    </location>
</feature>
<dbReference type="InterPro" id="IPR052744">
    <property type="entry name" value="GPAT/DAPAT"/>
</dbReference>
<dbReference type="PANTHER" id="PTHR31605:SF0">
    <property type="entry name" value="GLYCEROL-3-PHOSPHATE O-ACYLTRANSFERASE 1"/>
    <property type="match status" value="1"/>
</dbReference>
<evidence type="ECO:0000256" key="2">
    <source>
        <dbReference type="SAM" id="Phobius"/>
    </source>
</evidence>
<dbReference type="AlphaFoldDB" id="A0A061ANV9"/>
<sequence>MSTPASADKPVTDTYKPYPFYALLGYDFVTWLLSSAFACFFREIRPRGAFRIPKTGPVIFVAAPHHNQFVDAGILVGQVLHEAKRRVSFLIADKSMKVAGVRELATMALAIPVKRAQDNLATASGEIIIDPEDPFKIIGFGTKFTTEATVKGLIGLPRSKGNTEIAEIISDTELIIKREFKKSAMDVLKNKTSYKLAPKINQREVYEKVFAHLAHGQCIGIFPEGGSHDRTDLLPLKAGVAIMALGAMQAHPGTDVKIVPCGMNYFHPHKFRSRAVIEFGHPISISKELVDMYSDPKTSKEAIQKVLDIIESALRAVTVMCPDYETLMVVHAARRLYTNGKNLPIPLVVEINRRLVKGYQHYKDEPRIIELRKKILKYNQKLKGMHLPDHDVEDAKVDYLRNTGVLIYRIIKLMFMAVLALPGILLFTPVFITGKMYSNKKKREALAGSVVKVKANDVVATWKVLVGLGLAPLLYIFYSCVGLYYFRSSNVNKFLLFWGIYIASATVTYSALTFGDNGMDLFKSIIPLYLSLVSPDELLKLKADRRELKESIIEVINELGPQLFPDFDHLNPQNFDELLEDKKTDEIRRRRRERKRRQRGDSPESDTSDAESLSNASLFASSSDAESEFSETSLDSAGEAEYSTGISNKVVDALRERRNNNDEKSEDEED</sequence>
<name>A0A061ANV9_CYBFA</name>
<feature type="domain" description="Phospholipid/glycerol acyltransferase" evidence="3">
    <location>
        <begin position="59"/>
        <end position="266"/>
    </location>
</feature>
<protein>
    <submittedName>
        <fullName evidence="4">CYFA0S02e06634g1_1</fullName>
    </submittedName>
    <submittedName>
        <fullName evidence="5">Glycerol-3-phosphate O-acyltransferase 1</fullName>
    </submittedName>
</protein>
<dbReference type="InterPro" id="IPR002123">
    <property type="entry name" value="Plipid/glycerol_acylTrfase"/>
</dbReference>
<dbReference type="GO" id="GO:0016287">
    <property type="term" value="F:glycerone-phosphate O-acyltransferase activity"/>
    <property type="evidence" value="ECO:0007669"/>
    <property type="project" value="TreeGrafter"/>
</dbReference>
<feature type="region of interest" description="Disordered" evidence="1">
    <location>
        <begin position="589"/>
        <end position="670"/>
    </location>
</feature>
<keyword evidence="2" id="KW-0812">Transmembrane</keyword>
<evidence type="ECO:0000313" key="4">
    <source>
        <dbReference type="EMBL" id="CDR38833.1"/>
    </source>
</evidence>
<reference evidence="6" key="2">
    <citation type="journal article" date="2017" name="Genome Announc.">
        <title>Genome sequences of Cyberlindnera fabianii 65, Pichia kudriavzevii 129, and Saccharomyces cerevisiae 131 isolated from fermented masau fruits in Zimbabwe.</title>
        <authorList>
            <person name="van Rijswijck I.M.H."/>
            <person name="Derks M.F.L."/>
            <person name="Abee T."/>
            <person name="de Ridder D."/>
            <person name="Smid E.J."/>
        </authorList>
    </citation>
    <scope>NUCLEOTIDE SEQUENCE [LARGE SCALE GENOMIC DNA]</scope>
    <source>
        <strain evidence="6">65</strain>
    </source>
</reference>
<dbReference type="OrthoDB" id="2427554at2759"/>
<accession>A0A061ANV9</accession>
<reference evidence="5" key="3">
    <citation type="submission" date="2017-01" db="EMBL/GenBank/DDBJ databases">
        <authorList>
            <person name="Mah S.A."/>
            <person name="Swanson W.J."/>
            <person name="Moy G.W."/>
            <person name="Vacquier V.D."/>
        </authorList>
    </citation>
    <scope>NUCLEOTIDE SEQUENCE [LARGE SCALE GENOMIC DNA]</scope>
    <source>
        <strain evidence="5">65</strain>
    </source>
</reference>
<keyword evidence="5" id="KW-0808">Transferase</keyword>
<dbReference type="SMART" id="SM00563">
    <property type="entry name" value="PlsC"/>
    <property type="match status" value="1"/>
</dbReference>
<dbReference type="EMBL" id="MPUK01000001">
    <property type="protein sequence ID" value="ONH70158.1"/>
    <property type="molecule type" value="Genomic_DNA"/>
</dbReference>